<sequence length="629" mass="66604">MKKLLMLTAAAATLGSTAMAQGGRQLDIIALPTAVVDVRGDTFLQRETVPIFWDERCASVEYTLNTAGLPNQFIGGPTVSQADTVAAIQAGLDRWNDNPASYIEMNITSERNLGFKTRAGGDFINEVTFLTASNFTALASSPSTSLLADSVFNPGDDLNGDGNSDVFDPAVEGRNTCFDADGDGDIEFPAGFYRAGTILDNDVQFNIGVLWETFPTNTGGVDIDAVSTHEFGHSHGHSHTSLNQISFTDGSSTTMFPFIDANDAQSELTTRTPHTDDLALSAFIYPEGSSDEGIAALQPGDISFEAVYDVIEGSVVRDGVNVSGAAITAIDENGERQVTGISGRALVFESATGALNIFSPESFPTGDFEMAVPKGTYTFELQALDGTPFAANRVSTNANIGFILGQQDFPQELFDKNQESDTEVKPAKSKAVRSGDSLAKAIDFVTNREDTVRNHDGALDFGGFNLVGVTSVQYAERFAGADVLAALDANQALVSGNILTGTFDASEPVRFDRVTLSLGKDDGEGGLVFERELKTVEGPLGEDGDYVTAVFNGAKGLAKKIEQALKKDPSLDVILVIEADALQIGASGQPPAQVRLDTSAAGTSYVSFNGAELSSIGLTNMMELRFVPN</sequence>
<proteinExistence type="predicted"/>
<evidence type="ECO:0000313" key="3">
    <source>
        <dbReference type="Proteomes" id="UP000536835"/>
    </source>
</evidence>
<accession>A0A7Y3RN90</accession>
<dbReference type="Proteomes" id="UP000536835">
    <property type="component" value="Unassembled WGS sequence"/>
</dbReference>
<evidence type="ECO:0000256" key="1">
    <source>
        <dbReference type="SAM" id="SignalP"/>
    </source>
</evidence>
<dbReference type="GO" id="GO:0008237">
    <property type="term" value="F:metallopeptidase activity"/>
    <property type="evidence" value="ECO:0007669"/>
    <property type="project" value="InterPro"/>
</dbReference>
<feature type="chain" id="PRO_5031484723" description="Peptidase M10 metallopeptidase domain-containing protein" evidence="1">
    <location>
        <begin position="21"/>
        <end position="629"/>
    </location>
</feature>
<organism evidence="2 3">
    <name type="scientific">Parvularcula mediterranea</name>
    <dbReference type="NCBI Taxonomy" id="2732508"/>
    <lineage>
        <taxon>Bacteria</taxon>
        <taxon>Pseudomonadati</taxon>
        <taxon>Pseudomonadota</taxon>
        <taxon>Alphaproteobacteria</taxon>
        <taxon>Parvularculales</taxon>
        <taxon>Parvularculaceae</taxon>
        <taxon>Parvularcula</taxon>
    </lineage>
</organism>
<evidence type="ECO:0008006" key="4">
    <source>
        <dbReference type="Google" id="ProtNLM"/>
    </source>
</evidence>
<dbReference type="AlphaFoldDB" id="A0A7Y3RN90"/>
<evidence type="ECO:0000313" key="2">
    <source>
        <dbReference type="EMBL" id="NNU17222.1"/>
    </source>
</evidence>
<keyword evidence="1" id="KW-0732">Signal</keyword>
<dbReference type="InterPro" id="IPR024079">
    <property type="entry name" value="MetalloPept_cat_dom_sf"/>
</dbReference>
<keyword evidence="3" id="KW-1185">Reference proteome</keyword>
<dbReference type="EMBL" id="JABFCX010000003">
    <property type="protein sequence ID" value="NNU17222.1"/>
    <property type="molecule type" value="Genomic_DNA"/>
</dbReference>
<comment type="caution">
    <text evidence="2">The sequence shown here is derived from an EMBL/GenBank/DDBJ whole genome shotgun (WGS) entry which is preliminary data.</text>
</comment>
<dbReference type="Gene3D" id="3.40.390.10">
    <property type="entry name" value="Collagenase (Catalytic Domain)"/>
    <property type="match status" value="1"/>
</dbReference>
<name>A0A7Y3RN90_9PROT</name>
<reference evidence="2 3" key="1">
    <citation type="submission" date="2020-05" db="EMBL/GenBank/DDBJ databases">
        <title>Parvularcula mediterraneae sp. nov., isolated from polypropylene straw from shallow seawater of the seashore of Laganas in Zakynthos island, Greece.</title>
        <authorList>
            <person name="Szabo I."/>
            <person name="Al-Omari J."/>
            <person name="Rado J."/>
            <person name="Szerdahelyi G.S."/>
        </authorList>
    </citation>
    <scope>NUCLEOTIDE SEQUENCE [LARGE SCALE GENOMIC DNA]</scope>
    <source>
        <strain evidence="2 3">ZS-1/3</strain>
    </source>
</reference>
<dbReference type="RefSeq" id="WP_173200433.1">
    <property type="nucleotide sequence ID" value="NZ_JABFCX010000003.1"/>
</dbReference>
<feature type="signal peptide" evidence="1">
    <location>
        <begin position="1"/>
        <end position="20"/>
    </location>
</feature>
<dbReference type="SUPFAM" id="SSF55486">
    <property type="entry name" value="Metalloproteases ('zincins'), catalytic domain"/>
    <property type="match status" value="1"/>
</dbReference>
<protein>
    <recommendedName>
        <fullName evidence="4">Peptidase M10 metallopeptidase domain-containing protein</fullName>
    </recommendedName>
</protein>
<gene>
    <name evidence="2" type="ORF">HK107_12895</name>
</gene>